<comment type="caution">
    <text evidence="1">The sequence shown here is derived from an EMBL/GenBank/DDBJ whole genome shotgun (WGS) entry which is preliminary data.</text>
</comment>
<protein>
    <submittedName>
        <fullName evidence="1">Uncharacterized protein</fullName>
    </submittedName>
</protein>
<gene>
    <name evidence="1" type="ORF">DLM78_21605</name>
</gene>
<name>A0A8B3CJ51_9LEPT</name>
<evidence type="ECO:0000313" key="2">
    <source>
        <dbReference type="Proteomes" id="UP000266669"/>
    </source>
</evidence>
<dbReference type="AlphaFoldDB" id="A0A8B3CJ51"/>
<evidence type="ECO:0000313" key="1">
    <source>
        <dbReference type="EMBL" id="RHX83588.1"/>
    </source>
</evidence>
<dbReference type="Proteomes" id="UP000266669">
    <property type="component" value="Unassembled WGS sequence"/>
</dbReference>
<sequence length="393" mass="45657">MPRIFHQLGFRYQWNIDSFSNDSVGEGFVLSPVNIEKSKLLNIFSDSIRTLSILDPQYYLIGDAKANLASYDYFPAVISAGADTQEFQTISKESALKCINYQNEIGVKYFTIPARYYEVWPPNYLHSFKKEIFDNFLKSTASTDPDKKVICTLIVKDYQLKTPERFDEVLTWATSLRGINGFYLIFENNSTSKQIKDIDFLFNALRFIKYLKLNDYEVIIGYCNNEGLLYSLAEVDVVTVGIYENLRSFDIKRFTTVENSKIHGPNPRIYSSRLNQWIDYNYLAALKNLYGEYSSLFDDSPYKPEMFVPDYNWHFQKKEPYLHYFCSYSAQIASLPMNISDRIGFVKQKLLDSIALFNDIADSGVRLDDNSDGSHLNSWLNVIPMYEKFLRDV</sequence>
<proteinExistence type="predicted"/>
<accession>A0A8B3CJ51</accession>
<dbReference type="EMBL" id="QHCS01000008">
    <property type="protein sequence ID" value="RHX83588.1"/>
    <property type="molecule type" value="Genomic_DNA"/>
</dbReference>
<organism evidence="1 2">
    <name type="scientific">Leptospira stimsonii</name>
    <dbReference type="NCBI Taxonomy" id="2202203"/>
    <lineage>
        <taxon>Bacteria</taxon>
        <taxon>Pseudomonadati</taxon>
        <taxon>Spirochaetota</taxon>
        <taxon>Spirochaetia</taxon>
        <taxon>Leptospirales</taxon>
        <taxon>Leptospiraceae</taxon>
        <taxon>Leptospira</taxon>
    </lineage>
</organism>
<dbReference type="RefSeq" id="WP_118983822.1">
    <property type="nucleotide sequence ID" value="NZ_QHCS01000008.1"/>
</dbReference>
<reference evidence="2" key="1">
    <citation type="submission" date="2018-05" db="EMBL/GenBank/DDBJ databases">
        <title>Leptospira yasudae sp. nov. and Leptospira stimsonii sp. nov., two pathogenic species of the genus Leptospira isolated from environmental sources.</title>
        <authorList>
            <person name="Casanovas-Massana A."/>
            <person name="Hamond C."/>
            <person name="Santos L.A."/>
            <person name="Hacker K.P."/>
            <person name="Balassiano I."/>
            <person name="Medeiros M.A."/>
            <person name="Reis M.G."/>
            <person name="Ko A.I."/>
            <person name="Wunder E.A."/>
        </authorList>
    </citation>
    <scope>NUCLEOTIDE SEQUENCE [LARGE SCALE GENOMIC DNA]</scope>
    <source>
        <strain evidence="2">AMB6-RJ</strain>
    </source>
</reference>